<dbReference type="KEGG" id="nga:Ngar_c21770"/>
<keyword evidence="2" id="KW-1185">Reference proteome</keyword>
<dbReference type="AlphaFoldDB" id="K0IKQ8"/>
<sequence>MPDQDVVLTTTHDPDAVRAHLQSDLFDSSAAPHILVKPFRFSQLLALIRPSESRLN</sequence>
<evidence type="ECO:0000313" key="1">
    <source>
        <dbReference type="EMBL" id="AFU59107.1"/>
    </source>
</evidence>
<evidence type="ECO:0000313" key="2">
    <source>
        <dbReference type="Proteomes" id="UP000008037"/>
    </source>
</evidence>
<proteinExistence type="predicted"/>
<name>K0IKQ8_NITGG</name>
<accession>K0IKQ8</accession>
<dbReference type="InParanoid" id="K0IKQ8"/>
<reference evidence="1 2" key="1">
    <citation type="journal article" date="2012" name="Environ. Microbiol.">
        <title>The genome of the ammonia-oxidizing Candidatus Nitrososphaera gargensis: insights into metabolic versatility and environmental adaptations.</title>
        <authorList>
            <person name="Spang A."/>
            <person name="Poehlein A."/>
            <person name="Offre P."/>
            <person name="Zumbragel S."/>
            <person name="Haider S."/>
            <person name="Rychlik N."/>
            <person name="Nowka B."/>
            <person name="Schmeisser C."/>
            <person name="Lebedeva E.V."/>
            <person name="Rattei T."/>
            <person name="Bohm C."/>
            <person name="Schmid M."/>
            <person name="Galushko A."/>
            <person name="Hatzenpichler R."/>
            <person name="Weinmaier T."/>
            <person name="Daniel R."/>
            <person name="Schleper C."/>
            <person name="Spieck E."/>
            <person name="Streit W."/>
            <person name="Wagner M."/>
        </authorList>
    </citation>
    <scope>NUCLEOTIDE SEQUENCE [LARGE SCALE GENOMIC DNA]</scope>
    <source>
        <strain evidence="2">Ga9.2</strain>
    </source>
</reference>
<dbReference type="Proteomes" id="UP000008037">
    <property type="component" value="Chromosome"/>
</dbReference>
<dbReference type="EMBL" id="CP002408">
    <property type="protein sequence ID" value="AFU59107.1"/>
    <property type="molecule type" value="Genomic_DNA"/>
</dbReference>
<dbReference type="RefSeq" id="WP_015019642.1">
    <property type="nucleotide sequence ID" value="NC_018719.1"/>
</dbReference>
<organism evidence="1 2">
    <name type="scientific">Nitrososphaera gargensis (strain Ga9.2)</name>
    <dbReference type="NCBI Taxonomy" id="1237085"/>
    <lineage>
        <taxon>Archaea</taxon>
        <taxon>Nitrososphaerota</taxon>
        <taxon>Nitrososphaeria</taxon>
        <taxon>Nitrososphaerales</taxon>
        <taxon>Nitrososphaeraceae</taxon>
        <taxon>Nitrososphaera</taxon>
    </lineage>
</organism>
<dbReference type="HOGENOM" id="CLU_3003265_0_0_2"/>
<protein>
    <submittedName>
        <fullName evidence="1">Uncharacterized protein</fullName>
    </submittedName>
</protein>
<gene>
    <name evidence="1" type="ordered locus">Ngar_c21770</name>
</gene>
<dbReference type="GeneID" id="58787731"/>
<dbReference type="BioCyc" id="CNIT1237085:G1324-2175-MONOMER"/>
<dbReference type="STRING" id="1237085.Ngar_c21770"/>